<comment type="caution">
    <text evidence="1">The sequence shown here is derived from an EMBL/GenBank/DDBJ whole genome shotgun (WGS) entry which is preliminary data.</text>
</comment>
<evidence type="ECO:0000313" key="2">
    <source>
        <dbReference type="Proteomes" id="UP001239111"/>
    </source>
</evidence>
<dbReference type="EMBL" id="CM056742">
    <property type="protein sequence ID" value="KAJ8675534.1"/>
    <property type="molecule type" value="Genomic_DNA"/>
</dbReference>
<keyword evidence="2" id="KW-1185">Reference proteome</keyword>
<dbReference type="Proteomes" id="UP001239111">
    <property type="component" value="Chromosome 2"/>
</dbReference>
<accession>A0ACC2NW84</accession>
<organism evidence="1 2">
    <name type="scientific">Eretmocerus hayati</name>
    <dbReference type="NCBI Taxonomy" id="131215"/>
    <lineage>
        <taxon>Eukaryota</taxon>
        <taxon>Metazoa</taxon>
        <taxon>Ecdysozoa</taxon>
        <taxon>Arthropoda</taxon>
        <taxon>Hexapoda</taxon>
        <taxon>Insecta</taxon>
        <taxon>Pterygota</taxon>
        <taxon>Neoptera</taxon>
        <taxon>Endopterygota</taxon>
        <taxon>Hymenoptera</taxon>
        <taxon>Apocrita</taxon>
        <taxon>Proctotrupomorpha</taxon>
        <taxon>Chalcidoidea</taxon>
        <taxon>Aphelinidae</taxon>
        <taxon>Aphelininae</taxon>
        <taxon>Eretmocerus</taxon>
    </lineage>
</organism>
<gene>
    <name evidence="1" type="ORF">QAD02_011320</name>
</gene>
<sequence>MRKNVHLLEDVLIVKDLALPKQILSSQLSDYCKNVTGIEIAPYKSVSDLLIRRNNGQLIVSREVIEIRNSGFVLSRCLLVLSLHGKNLVEPNSSSEFCKNIPEVELENLKSSDELMKGYFSSESIGVTAVARVNQGDKRALEILESTSRYVDCAWEVGLL</sequence>
<reference evidence="1" key="1">
    <citation type="submission" date="2023-04" db="EMBL/GenBank/DDBJ databases">
        <title>A chromosome-level genome assembly of the parasitoid wasp Eretmocerus hayati.</title>
        <authorList>
            <person name="Zhong Y."/>
            <person name="Liu S."/>
            <person name="Liu Y."/>
        </authorList>
    </citation>
    <scope>NUCLEOTIDE SEQUENCE</scope>
    <source>
        <strain evidence="1">ZJU_SS_LIU_2023</strain>
    </source>
</reference>
<evidence type="ECO:0000313" key="1">
    <source>
        <dbReference type="EMBL" id="KAJ8675534.1"/>
    </source>
</evidence>
<protein>
    <submittedName>
        <fullName evidence="1">Uncharacterized protein</fullName>
    </submittedName>
</protein>
<name>A0ACC2NW84_9HYME</name>
<proteinExistence type="predicted"/>